<dbReference type="GeneID" id="41597529"/>
<evidence type="ECO:0000313" key="1">
    <source>
        <dbReference type="EMBL" id="AIF83820.1"/>
    </source>
</evidence>
<dbReference type="Proteomes" id="UP000028194">
    <property type="component" value="Chromosome"/>
</dbReference>
<dbReference type="KEGG" id="nev:NTE_01759"/>
<evidence type="ECO:0000313" key="2">
    <source>
        <dbReference type="Proteomes" id="UP000028194"/>
    </source>
</evidence>
<proteinExistence type="predicted"/>
<dbReference type="STRING" id="1459636.NTE_01759"/>
<dbReference type="AlphaFoldDB" id="A0A075MRU8"/>
<name>A0A075MRU8_9ARCH</name>
<gene>
    <name evidence="1" type="ORF">NTE_01759</name>
</gene>
<keyword evidence="2" id="KW-1185">Reference proteome</keyword>
<accession>A0A075MRU8</accession>
<dbReference type="OrthoDB" id="379752at2157"/>
<dbReference type="EMBL" id="CP007174">
    <property type="protein sequence ID" value="AIF83820.1"/>
    <property type="molecule type" value="Genomic_DNA"/>
</dbReference>
<sequence length="131" mass="14879">MKYDYLIVSENIDEASRADILVLRDFRRAKERLKKKAKGGGAGIEITVQQARKMDAIGVARWIVDAHDLYEFCQSSGFQFILSSGAGSPSEVVSGQSFDAMLKMTEIDPQKHWRELAGWLESRLERRVRLC</sequence>
<reference evidence="1 2" key="1">
    <citation type="journal article" date="2014" name="PLoS ONE">
        <title>Genome Sequence of Candidatus Nitrososphaera evergladensis from Group I.1b Enriched from Everglades Soil Reveals Novel Genomic Features of the Ammonia-Oxidizing Archaea.</title>
        <authorList>
            <person name="Zhalnina K.V."/>
            <person name="Dias R."/>
            <person name="Leonard M.T."/>
            <person name="Dorr de Quadros P."/>
            <person name="Camargo F.A."/>
            <person name="Drew J.C."/>
            <person name="Farmerie W.G."/>
            <person name="Daroub S.H."/>
            <person name="Triplett E.W."/>
        </authorList>
    </citation>
    <scope>NUCLEOTIDE SEQUENCE [LARGE SCALE GENOMIC DNA]</scope>
    <source>
        <strain evidence="1 2">SR1</strain>
    </source>
</reference>
<dbReference type="Gene3D" id="3.20.20.140">
    <property type="entry name" value="Metal-dependent hydrolases"/>
    <property type="match status" value="1"/>
</dbReference>
<protein>
    <submittedName>
        <fullName evidence="1">RNase P subunit p30</fullName>
    </submittedName>
</protein>
<dbReference type="RefSeq" id="WP_148700522.1">
    <property type="nucleotide sequence ID" value="NZ_CP007174.1"/>
</dbReference>
<organism evidence="1 2">
    <name type="scientific">Candidatus Nitrososphaera evergladensis SR1</name>
    <dbReference type="NCBI Taxonomy" id="1459636"/>
    <lineage>
        <taxon>Archaea</taxon>
        <taxon>Nitrososphaerota</taxon>
        <taxon>Nitrososphaeria</taxon>
        <taxon>Nitrososphaerales</taxon>
        <taxon>Nitrososphaeraceae</taxon>
        <taxon>Nitrososphaera</taxon>
    </lineage>
</organism>
<dbReference type="HOGENOM" id="CLU_1922677_0_0_2"/>